<evidence type="ECO:0000313" key="2">
    <source>
        <dbReference type="Proteomes" id="UP000464086"/>
    </source>
</evidence>
<evidence type="ECO:0008006" key="3">
    <source>
        <dbReference type="Google" id="ProtNLM"/>
    </source>
</evidence>
<dbReference type="AlphaFoldDB" id="A0A6P1GID9"/>
<dbReference type="Gene3D" id="1.10.3230.30">
    <property type="entry name" value="Phage gp6-like head-tail connector protein"/>
    <property type="match status" value="1"/>
</dbReference>
<dbReference type="CDD" id="cd08054">
    <property type="entry name" value="gp6"/>
    <property type="match status" value="1"/>
</dbReference>
<organism evidence="1 2">
    <name type="scientific">Sphingobium yanoikuyae</name>
    <name type="common">Sphingomonas yanoikuyae</name>
    <dbReference type="NCBI Taxonomy" id="13690"/>
    <lineage>
        <taxon>Bacteria</taxon>
        <taxon>Pseudomonadati</taxon>
        <taxon>Pseudomonadota</taxon>
        <taxon>Alphaproteobacteria</taxon>
        <taxon>Sphingomonadales</taxon>
        <taxon>Sphingomonadaceae</taxon>
        <taxon>Sphingobium</taxon>
    </lineage>
</organism>
<proteinExistence type="predicted"/>
<name>A0A6P1GID9_SPHYA</name>
<dbReference type="Proteomes" id="UP000464086">
    <property type="component" value="Chromosome"/>
</dbReference>
<dbReference type="EMBL" id="CP047218">
    <property type="protein sequence ID" value="QHD68219.1"/>
    <property type="molecule type" value="Genomic_DNA"/>
</dbReference>
<evidence type="ECO:0000313" key="1">
    <source>
        <dbReference type="EMBL" id="QHD68219.1"/>
    </source>
</evidence>
<sequence length="199" mass="21766">MRVVVITPPDPIISLREAADHLRLGDDLEEFGYVEQLIASATEHVDGPSGWLGRALGLQTLEVRVCGFSDIIRLPYEPIIDIVSVHYLDSAGQPQLVDPDTYELFGRDLGCAWGKSWPTPGVYRGQAETVRIRYRAGYAVDADADPVVQKVPAPIRSAILLMVGDLFSFRQTAAFGSGGGAIEMSTTVENLLSPYRVYN</sequence>
<protein>
    <recommendedName>
        <fullName evidence="3">Phage gp6-like head-tail connector protein</fullName>
    </recommendedName>
</protein>
<dbReference type="RefSeq" id="WP_159366921.1">
    <property type="nucleotide sequence ID" value="NZ_CP047218.1"/>
</dbReference>
<reference evidence="1 2" key="1">
    <citation type="submission" date="2019-12" db="EMBL/GenBank/DDBJ databases">
        <title>Functional and genomic insights into the Sphingobium yanoikuyae YC-JY1, a bacterium efficiently degrading bisphenol A.</title>
        <authorList>
            <person name="Jia Y."/>
            <person name="Li X."/>
            <person name="Wang J."/>
            <person name="Eltoukhy A."/>
            <person name="Lamraoui I."/>
            <person name="Yan Y."/>
        </authorList>
    </citation>
    <scope>NUCLEOTIDE SEQUENCE [LARGE SCALE GENOMIC DNA]</scope>
    <source>
        <strain evidence="1 2">YC-JY1</strain>
    </source>
</reference>
<accession>A0A6P1GID9</accession>
<gene>
    <name evidence="1" type="ORF">GS397_14985</name>
</gene>